<dbReference type="Pfam" id="PF04784">
    <property type="entry name" value="DUF547"/>
    <property type="match status" value="1"/>
</dbReference>
<sequence>MASQSGEALVNLPSITRSQKLKGQQKKDDLEREVSMLKRMLDQEEKVHQILEHVSSRYDGCAAIHIPSFLPHKIKELLAELAMVENEITRLETKISHLESGLSHDKEIFKESNSKPWQHATPSSNPRRHSSPPRYPTPIPKRIPQDQKQAFETKALHFISKAIKGDYTLGYFSNTENMSPSKVTADHKGSYANHEKIGLEDKVPRKSGIQKPTSPNLVPRQTTSKPVENEAEILLGVPPKSLPNSSPLEETGQKWQPNKLSESIMKCLIFIFVRLIRTSKTTELEKSGNISRSSINSSISSRSFRADISLSSKPNLSLQKGSSRQQDPYGIFDDEDSIPRDIGPYKNFVRFTSSSLDPKNISSSSSVPLLQKLRVLMNNLCKLDLRFLTYQQKLAFWINMYNACIMHGFLQYGVPSCSEKLITLMNKATLNIGGNKLNALAIEHFILRHRSNSNLKDVYRKGEMDEKEAIVRSIYGLESPEPNLIFALCCGTRSSPAVRIYTAEGVSAELEKSKLEYLQASIVVTNTKKVLIPELLLRNMVDFASNLNSLIEWICNQLPASGSLRKAMVECLRGHSSGKLSNVIDNMPYEFEFQYLLAI</sequence>
<feature type="region of interest" description="Disordered" evidence="2">
    <location>
        <begin position="315"/>
        <end position="338"/>
    </location>
</feature>
<dbReference type="InterPro" id="IPR025757">
    <property type="entry name" value="MIP1_Leuzipper"/>
</dbReference>
<evidence type="ECO:0000256" key="2">
    <source>
        <dbReference type="SAM" id="MobiDB-lite"/>
    </source>
</evidence>
<feature type="region of interest" description="Disordered" evidence="2">
    <location>
        <begin position="1"/>
        <end position="29"/>
    </location>
</feature>
<name>A0A9Q0KZ75_9MAGN</name>
<dbReference type="InterPro" id="IPR006869">
    <property type="entry name" value="DUF547"/>
</dbReference>
<feature type="compositionally biased region" description="Polar residues" evidence="2">
    <location>
        <begin position="315"/>
        <end position="326"/>
    </location>
</feature>
<evidence type="ECO:0008006" key="7">
    <source>
        <dbReference type="Google" id="ProtNLM"/>
    </source>
</evidence>
<dbReference type="EMBL" id="JAMYWD010000002">
    <property type="protein sequence ID" value="KAJ4979111.1"/>
    <property type="molecule type" value="Genomic_DNA"/>
</dbReference>
<protein>
    <recommendedName>
        <fullName evidence="7">DUF547 domain-containing protein</fullName>
    </recommendedName>
</protein>
<feature type="coiled-coil region" evidence="1">
    <location>
        <begin position="74"/>
        <end position="101"/>
    </location>
</feature>
<reference evidence="5" key="1">
    <citation type="journal article" date="2023" name="Plant J.">
        <title>The genome of the king protea, Protea cynaroides.</title>
        <authorList>
            <person name="Chang J."/>
            <person name="Duong T.A."/>
            <person name="Schoeman C."/>
            <person name="Ma X."/>
            <person name="Roodt D."/>
            <person name="Barker N."/>
            <person name="Li Z."/>
            <person name="Van de Peer Y."/>
            <person name="Mizrachi E."/>
        </authorList>
    </citation>
    <scope>NUCLEOTIDE SEQUENCE</scope>
    <source>
        <tissue evidence="5">Young leaves</tissue>
    </source>
</reference>
<dbReference type="PANTHER" id="PTHR46248:SF6">
    <property type="entry name" value="OS03G0859900 PROTEIN"/>
    <property type="match status" value="1"/>
</dbReference>
<dbReference type="OrthoDB" id="418495at2759"/>
<evidence type="ECO:0000313" key="5">
    <source>
        <dbReference type="EMBL" id="KAJ4979111.1"/>
    </source>
</evidence>
<keyword evidence="6" id="KW-1185">Reference proteome</keyword>
<gene>
    <name evidence="5" type="ORF">NE237_009891</name>
</gene>
<dbReference type="Pfam" id="PF14389">
    <property type="entry name" value="Lzipper-MIP1"/>
    <property type="match status" value="1"/>
</dbReference>
<proteinExistence type="predicted"/>
<comment type="caution">
    <text evidence="5">The sequence shown here is derived from an EMBL/GenBank/DDBJ whole genome shotgun (WGS) entry which is preliminary data.</text>
</comment>
<accession>A0A9Q0KZ75</accession>
<dbReference type="PANTHER" id="PTHR46248">
    <property type="entry name" value="EXPRESSED PROTEIN"/>
    <property type="match status" value="1"/>
</dbReference>
<feature type="compositionally biased region" description="Polar residues" evidence="2">
    <location>
        <begin position="210"/>
        <end position="225"/>
    </location>
</feature>
<keyword evidence="1" id="KW-0175">Coiled coil</keyword>
<dbReference type="Proteomes" id="UP001141806">
    <property type="component" value="Unassembled WGS sequence"/>
</dbReference>
<evidence type="ECO:0000259" key="3">
    <source>
        <dbReference type="Pfam" id="PF04784"/>
    </source>
</evidence>
<evidence type="ECO:0000256" key="1">
    <source>
        <dbReference type="SAM" id="Coils"/>
    </source>
</evidence>
<dbReference type="AlphaFoldDB" id="A0A9Q0KZ75"/>
<evidence type="ECO:0000259" key="4">
    <source>
        <dbReference type="Pfam" id="PF14389"/>
    </source>
</evidence>
<evidence type="ECO:0000313" key="6">
    <source>
        <dbReference type="Proteomes" id="UP001141806"/>
    </source>
</evidence>
<feature type="region of interest" description="Disordered" evidence="2">
    <location>
        <begin position="205"/>
        <end position="225"/>
    </location>
</feature>
<feature type="domain" description="DUF547" evidence="3">
    <location>
        <begin position="386"/>
        <end position="518"/>
    </location>
</feature>
<feature type="region of interest" description="Disordered" evidence="2">
    <location>
        <begin position="110"/>
        <end position="142"/>
    </location>
</feature>
<feature type="domain" description="Ternary complex factor MIP1 leucine-zipper" evidence="4">
    <location>
        <begin position="23"/>
        <end position="104"/>
    </location>
</feature>
<organism evidence="5 6">
    <name type="scientific">Protea cynaroides</name>
    <dbReference type="NCBI Taxonomy" id="273540"/>
    <lineage>
        <taxon>Eukaryota</taxon>
        <taxon>Viridiplantae</taxon>
        <taxon>Streptophyta</taxon>
        <taxon>Embryophyta</taxon>
        <taxon>Tracheophyta</taxon>
        <taxon>Spermatophyta</taxon>
        <taxon>Magnoliopsida</taxon>
        <taxon>Proteales</taxon>
        <taxon>Proteaceae</taxon>
        <taxon>Protea</taxon>
    </lineage>
</organism>